<dbReference type="Proteomes" id="UP000251960">
    <property type="component" value="Chromosome 2"/>
</dbReference>
<protein>
    <submittedName>
        <fullName evidence="1">Uncharacterized protein</fullName>
    </submittedName>
</protein>
<proteinExistence type="predicted"/>
<name>A0A3L6FSG6_MAIZE</name>
<accession>A0A3L6FSG6</accession>
<reference evidence="1" key="1">
    <citation type="journal article" date="2018" name="Nat. Genet.">
        <title>Extensive intraspecific gene order and gene structural variations between Mo17 and other maize genomes.</title>
        <authorList>
            <person name="Sun S."/>
            <person name="Zhou Y."/>
            <person name="Chen J."/>
            <person name="Shi J."/>
            <person name="Zhao H."/>
            <person name="Zhao H."/>
            <person name="Song W."/>
            <person name="Zhang M."/>
            <person name="Cui Y."/>
            <person name="Dong X."/>
            <person name="Liu H."/>
            <person name="Ma X."/>
            <person name="Jiao Y."/>
            <person name="Wang B."/>
            <person name="Wei X."/>
            <person name="Stein J.C."/>
            <person name="Glaubitz J.C."/>
            <person name="Lu F."/>
            <person name="Yu G."/>
            <person name="Liang C."/>
            <person name="Fengler K."/>
            <person name="Li B."/>
            <person name="Rafalski A."/>
            <person name="Schnable P.S."/>
            <person name="Ware D.H."/>
            <person name="Buckler E.S."/>
            <person name="Lai J."/>
        </authorList>
    </citation>
    <scope>NUCLEOTIDE SEQUENCE [LARGE SCALE GENOMIC DNA]</scope>
    <source>
        <tissue evidence="1">Seedling</tissue>
    </source>
</reference>
<dbReference type="EMBL" id="NCVQ01000003">
    <property type="protein sequence ID" value="PWZ37433.1"/>
    <property type="molecule type" value="Genomic_DNA"/>
</dbReference>
<dbReference type="AlphaFoldDB" id="A0A3L6FSG6"/>
<comment type="caution">
    <text evidence="1">The sequence shown here is derived from an EMBL/GenBank/DDBJ whole genome shotgun (WGS) entry which is preliminary data.</text>
</comment>
<sequence>MVQQGDNTPLLPHHVLPFLLAQQLFSVVLRDQRYWMRDVKRLGRRRGTCWAAGAAEGARGWVHGMAKRWGRGIGDGCAAHEDEGWVKAGRTVGCTLGQWATRWDDGP</sequence>
<evidence type="ECO:0000313" key="1">
    <source>
        <dbReference type="EMBL" id="PWZ37433.1"/>
    </source>
</evidence>
<organism evidence="1">
    <name type="scientific">Zea mays</name>
    <name type="common">Maize</name>
    <dbReference type="NCBI Taxonomy" id="4577"/>
    <lineage>
        <taxon>Eukaryota</taxon>
        <taxon>Viridiplantae</taxon>
        <taxon>Streptophyta</taxon>
        <taxon>Embryophyta</taxon>
        <taxon>Tracheophyta</taxon>
        <taxon>Spermatophyta</taxon>
        <taxon>Magnoliopsida</taxon>
        <taxon>Liliopsida</taxon>
        <taxon>Poales</taxon>
        <taxon>Poaceae</taxon>
        <taxon>PACMAD clade</taxon>
        <taxon>Panicoideae</taxon>
        <taxon>Andropogonodae</taxon>
        <taxon>Andropogoneae</taxon>
        <taxon>Tripsacinae</taxon>
        <taxon>Zea</taxon>
    </lineage>
</organism>
<gene>
    <name evidence="1" type="ORF">Zm00014a_017092</name>
</gene>